<dbReference type="InterPro" id="IPR024535">
    <property type="entry name" value="RHGA/B-epi-like_pectate_lyase"/>
</dbReference>
<dbReference type="InterPro" id="IPR012334">
    <property type="entry name" value="Pectin_lyas_fold"/>
</dbReference>
<dbReference type="EMBL" id="KK101029">
    <property type="protein sequence ID" value="KIZ02519.1"/>
    <property type="molecule type" value="Genomic_DNA"/>
</dbReference>
<keyword evidence="4" id="KW-1185">Reference proteome</keyword>
<evidence type="ECO:0000256" key="1">
    <source>
        <dbReference type="SAM" id="MobiDB-lite"/>
    </source>
</evidence>
<evidence type="ECO:0000259" key="2">
    <source>
        <dbReference type="Pfam" id="PF12708"/>
    </source>
</evidence>
<dbReference type="AlphaFoldDB" id="A0A0D2L6E5"/>
<organism evidence="3 4">
    <name type="scientific">Monoraphidium neglectum</name>
    <dbReference type="NCBI Taxonomy" id="145388"/>
    <lineage>
        <taxon>Eukaryota</taxon>
        <taxon>Viridiplantae</taxon>
        <taxon>Chlorophyta</taxon>
        <taxon>core chlorophytes</taxon>
        <taxon>Chlorophyceae</taxon>
        <taxon>CS clade</taxon>
        <taxon>Sphaeropleales</taxon>
        <taxon>Selenastraceae</taxon>
        <taxon>Monoraphidium</taxon>
    </lineage>
</organism>
<protein>
    <recommendedName>
        <fullName evidence="2">Rhamnogalacturonase A/B/Epimerase-like pectate lyase domain-containing protein</fullName>
    </recommendedName>
</protein>
<dbReference type="Proteomes" id="UP000054498">
    <property type="component" value="Unassembled WGS sequence"/>
</dbReference>
<dbReference type="KEGG" id="mng:MNEG_5438"/>
<reference evidence="3 4" key="1">
    <citation type="journal article" date="2013" name="BMC Genomics">
        <title>Reconstruction of the lipid metabolism for the microalga Monoraphidium neglectum from its genome sequence reveals characteristics suitable for biofuel production.</title>
        <authorList>
            <person name="Bogen C."/>
            <person name="Al-Dilaimi A."/>
            <person name="Albersmeier A."/>
            <person name="Wichmann J."/>
            <person name="Grundmann M."/>
            <person name="Rupp O."/>
            <person name="Lauersen K.J."/>
            <person name="Blifernez-Klassen O."/>
            <person name="Kalinowski J."/>
            <person name="Goesmann A."/>
            <person name="Mussgnug J.H."/>
            <person name="Kruse O."/>
        </authorList>
    </citation>
    <scope>NUCLEOTIDE SEQUENCE [LARGE SCALE GENOMIC DNA]</scope>
    <source>
        <strain evidence="3 4">SAG 48.87</strain>
    </source>
</reference>
<proteinExistence type="predicted"/>
<dbReference type="Pfam" id="PF12708">
    <property type="entry name" value="Pect-lyase_RHGA_epim"/>
    <property type="match status" value="1"/>
</dbReference>
<feature type="region of interest" description="Disordered" evidence="1">
    <location>
        <begin position="523"/>
        <end position="542"/>
    </location>
</feature>
<gene>
    <name evidence="3" type="ORF">MNEG_5438</name>
</gene>
<feature type="compositionally biased region" description="Low complexity" evidence="1">
    <location>
        <begin position="137"/>
        <end position="146"/>
    </location>
</feature>
<feature type="region of interest" description="Disordered" evidence="1">
    <location>
        <begin position="428"/>
        <end position="449"/>
    </location>
</feature>
<dbReference type="RefSeq" id="XP_013901538.1">
    <property type="nucleotide sequence ID" value="XM_014046084.1"/>
</dbReference>
<accession>A0A0D2L6E5</accession>
<feature type="region of interest" description="Disordered" evidence="1">
    <location>
        <begin position="130"/>
        <end position="168"/>
    </location>
</feature>
<evidence type="ECO:0000313" key="4">
    <source>
        <dbReference type="Proteomes" id="UP000054498"/>
    </source>
</evidence>
<dbReference type="Gene3D" id="2.160.20.10">
    <property type="entry name" value="Single-stranded right-handed beta-helix, Pectin lyase-like"/>
    <property type="match status" value="1"/>
</dbReference>
<dbReference type="GeneID" id="25738315"/>
<dbReference type="SUPFAM" id="SSF51126">
    <property type="entry name" value="Pectin lyase-like"/>
    <property type="match status" value="1"/>
</dbReference>
<evidence type="ECO:0000313" key="3">
    <source>
        <dbReference type="EMBL" id="KIZ02519.1"/>
    </source>
</evidence>
<dbReference type="OrthoDB" id="531327at2759"/>
<feature type="domain" description="Rhamnogalacturonase A/B/Epimerase-like pectate lyase" evidence="2">
    <location>
        <begin position="586"/>
        <end position="649"/>
    </location>
</feature>
<name>A0A0D2L6E5_9CHLO</name>
<dbReference type="InterPro" id="IPR011050">
    <property type="entry name" value="Pectin_lyase_fold/virulence"/>
</dbReference>
<feature type="compositionally biased region" description="Basic residues" evidence="1">
    <location>
        <begin position="158"/>
        <end position="168"/>
    </location>
</feature>
<sequence>MPPDDTRSRLERMQAAFGCDPAAAEALAQEHPVLLLLGPYALRRLASPSLEQGFSAGPFAKAGGVATSRLLSEVAVDAPCTLQMRAMHWGMRLHIKELVDHCRSLGLSVDTGKDFAIVWLGPRMQPRVVRRPPSLHQQQQQQQQQQPGASRAHGAGAHQRRDRRERRRRDARAPFLLVAYRHGAVALLGPPASEPGEEYAMPDEDAAALSRVMPLGAFYRTGRPDGLLHPGPSLAQPAAADAHTIQIDPSAPQSARMDPNKLVLRVLDMGHLRVASSILGQSVALSQVDGEVDGALTALHAAMADASVNRGTGMFAGAQDSRLFKAAAYGSMAITEAHSLLDAGELSWRYDAFSEAWELLFEDYCLETRFEALELKLDEFKQTATFDLKHRHGRRYAKLTDRVIWLLVISCAITLLELLLPPKADDNGGGGGGHRRGGPALGPADREWHWDEERDERRRWWQLPGLPGRRGREAASEGAEGAAEAAAAAAAATPLARAAGGGGRVEADEGKLLQEEDLLIDEGRGAQDDGGGGRQQGQAGASSLYGCTGERFNRANSRLMDWSYAGYMYGDYDPPKNPIMADIKATFGAKGDGVTDDTAAFELAFNTIPRQGTLLLPKGTYVITRRLDIDKQIFFRGEGAGQTVIYFPKSLTEVYGNTWPNGISQYAFGPGYINWNGGDFPNNDTRLAYVTANIIRGSDIVQLDSIAGLQPGRMVRIVLDNVNNDMLYSFNQRLMAPFDAYTNRADVVKFTSRIAAVMDNPPRIKFERALPFNVSTAWKPELHDWNTPTSGVKRNITGMSDLTIRFPADAPYAGESKEAGYNGLYMFHTAHSWITNVVFENADLGIILDGCSFNTVQNVTFTSARPTNPLNPYYGGKGVWLKGAFDCLVRDFRFATRFRYEIVTSYFAVGNV</sequence>